<keyword evidence="2" id="KW-0547">Nucleotide-binding</keyword>
<evidence type="ECO:0000256" key="2">
    <source>
        <dbReference type="ARBA" id="ARBA00022741"/>
    </source>
</evidence>
<dbReference type="EMBL" id="PNBA02000004">
    <property type="protein sequence ID" value="KAG6428195.1"/>
    <property type="molecule type" value="Genomic_DNA"/>
</dbReference>
<sequence>MVDAAVGFALKEIRVLFSEQGKLLCGVGSAVEALETQLKEMKYLLEDADTRRHQSKTITNWIAEINKEMQESGIKRSIIDHTRELTSAASDNTRKTVTDVLRNEAGWLTSRRDKLLGVAVLRLLVSPRIVFRTLALTVVSTIVPAPLIPIVINDSRLGLVMKAPPIPPVRNLWRILSIREQERRWFSPWLSCAAMLVSIVGREIM</sequence>
<dbReference type="Gene3D" id="1.20.5.4130">
    <property type="match status" value="1"/>
</dbReference>
<name>A0A8X8YDW6_SALSN</name>
<organism evidence="5">
    <name type="scientific">Salvia splendens</name>
    <name type="common">Scarlet sage</name>
    <dbReference type="NCBI Taxonomy" id="180675"/>
    <lineage>
        <taxon>Eukaryota</taxon>
        <taxon>Viridiplantae</taxon>
        <taxon>Streptophyta</taxon>
        <taxon>Embryophyta</taxon>
        <taxon>Tracheophyta</taxon>
        <taxon>Spermatophyta</taxon>
        <taxon>Magnoliopsida</taxon>
        <taxon>eudicotyledons</taxon>
        <taxon>Gunneridae</taxon>
        <taxon>Pentapetalae</taxon>
        <taxon>asterids</taxon>
        <taxon>lamiids</taxon>
        <taxon>Lamiales</taxon>
        <taxon>Lamiaceae</taxon>
        <taxon>Nepetoideae</taxon>
        <taxon>Mentheae</taxon>
        <taxon>Salviinae</taxon>
        <taxon>Salvia</taxon>
        <taxon>Salvia subgen. Calosphace</taxon>
        <taxon>core Calosphace</taxon>
    </lineage>
</organism>
<dbReference type="Pfam" id="PF18052">
    <property type="entry name" value="Rx_N"/>
    <property type="match status" value="1"/>
</dbReference>
<feature type="domain" description="Disease resistance N-terminal" evidence="4">
    <location>
        <begin position="5"/>
        <end position="67"/>
    </location>
</feature>
<evidence type="ECO:0000256" key="1">
    <source>
        <dbReference type="ARBA" id="ARBA00022737"/>
    </source>
</evidence>
<gene>
    <name evidence="5" type="ORF">SASPL_112446</name>
</gene>
<dbReference type="GO" id="GO:0000166">
    <property type="term" value="F:nucleotide binding"/>
    <property type="evidence" value="ECO:0007669"/>
    <property type="project" value="UniProtKB-KW"/>
</dbReference>
<keyword evidence="1" id="KW-0677">Repeat</keyword>
<dbReference type="InterPro" id="IPR041118">
    <property type="entry name" value="Rx_N"/>
</dbReference>
<accession>A0A8X8YDW6</accession>
<comment type="caution">
    <text evidence="5">The sequence shown here is derived from an EMBL/GenBank/DDBJ whole genome shotgun (WGS) entry which is preliminary data.</text>
</comment>
<keyword evidence="6" id="KW-1185">Reference proteome</keyword>
<keyword evidence="3" id="KW-0611">Plant defense</keyword>
<proteinExistence type="predicted"/>
<reference evidence="5" key="2">
    <citation type="submission" date="2020-08" db="EMBL/GenBank/DDBJ databases">
        <title>Plant Genome Project.</title>
        <authorList>
            <person name="Zhang R.-G."/>
        </authorList>
    </citation>
    <scope>NUCLEOTIDE SEQUENCE</scope>
    <source>
        <strain evidence="5">Huo1</strain>
        <tissue evidence="5">Leaf</tissue>
    </source>
</reference>
<evidence type="ECO:0000256" key="3">
    <source>
        <dbReference type="ARBA" id="ARBA00022821"/>
    </source>
</evidence>
<evidence type="ECO:0000313" key="6">
    <source>
        <dbReference type="Proteomes" id="UP000298416"/>
    </source>
</evidence>
<protein>
    <recommendedName>
        <fullName evidence="4">Disease resistance N-terminal domain-containing protein</fullName>
    </recommendedName>
</protein>
<dbReference type="Proteomes" id="UP000298416">
    <property type="component" value="Unassembled WGS sequence"/>
</dbReference>
<evidence type="ECO:0000259" key="4">
    <source>
        <dbReference type="Pfam" id="PF18052"/>
    </source>
</evidence>
<evidence type="ECO:0000313" key="5">
    <source>
        <dbReference type="EMBL" id="KAG6428195.1"/>
    </source>
</evidence>
<dbReference type="GO" id="GO:0006952">
    <property type="term" value="P:defense response"/>
    <property type="evidence" value="ECO:0007669"/>
    <property type="project" value="UniProtKB-KW"/>
</dbReference>
<dbReference type="AlphaFoldDB" id="A0A8X8YDW6"/>
<reference evidence="5" key="1">
    <citation type="submission" date="2018-01" db="EMBL/GenBank/DDBJ databases">
        <authorList>
            <person name="Mao J.F."/>
        </authorList>
    </citation>
    <scope>NUCLEOTIDE SEQUENCE</scope>
    <source>
        <strain evidence="5">Huo1</strain>
        <tissue evidence="5">Leaf</tissue>
    </source>
</reference>